<protein>
    <submittedName>
        <fullName evidence="1">Uncharacterized protein</fullName>
    </submittedName>
</protein>
<dbReference type="GeneID" id="63831881"/>
<organism evidence="1 2">
    <name type="scientific">Laetiporus sulphureus 93-53</name>
    <dbReference type="NCBI Taxonomy" id="1314785"/>
    <lineage>
        <taxon>Eukaryota</taxon>
        <taxon>Fungi</taxon>
        <taxon>Dikarya</taxon>
        <taxon>Basidiomycota</taxon>
        <taxon>Agaricomycotina</taxon>
        <taxon>Agaricomycetes</taxon>
        <taxon>Polyporales</taxon>
        <taxon>Laetiporus</taxon>
    </lineage>
</organism>
<evidence type="ECO:0000313" key="2">
    <source>
        <dbReference type="Proteomes" id="UP000076871"/>
    </source>
</evidence>
<dbReference type="EMBL" id="KV427617">
    <property type="protein sequence ID" value="KZT07886.1"/>
    <property type="molecule type" value="Genomic_DNA"/>
</dbReference>
<dbReference type="InParanoid" id="A0A165EW14"/>
<evidence type="ECO:0000313" key="1">
    <source>
        <dbReference type="EMBL" id="KZT07886.1"/>
    </source>
</evidence>
<dbReference type="Proteomes" id="UP000076871">
    <property type="component" value="Unassembled WGS sequence"/>
</dbReference>
<keyword evidence="2" id="KW-1185">Reference proteome</keyword>
<accession>A0A165EW14</accession>
<gene>
    <name evidence="1" type="ORF">LAESUDRAFT_87374</name>
</gene>
<proteinExistence type="predicted"/>
<reference evidence="1 2" key="1">
    <citation type="journal article" date="2016" name="Mol. Biol. Evol.">
        <title>Comparative Genomics of Early-Diverging Mushroom-Forming Fungi Provides Insights into the Origins of Lignocellulose Decay Capabilities.</title>
        <authorList>
            <person name="Nagy L.G."/>
            <person name="Riley R."/>
            <person name="Tritt A."/>
            <person name="Adam C."/>
            <person name="Daum C."/>
            <person name="Floudas D."/>
            <person name="Sun H."/>
            <person name="Yadav J.S."/>
            <person name="Pangilinan J."/>
            <person name="Larsson K.H."/>
            <person name="Matsuura K."/>
            <person name="Barry K."/>
            <person name="Labutti K."/>
            <person name="Kuo R."/>
            <person name="Ohm R.A."/>
            <person name="Bhattacharya S.S."/>
            <person name="Shirouzu T."/>
            <person name="Yoshinaga Y."/>
            <person name="Martin F.M."/>
            <person name="Grigoriev I.V."/>
            <person name="Hibbett D.S."/>
        </authorList>
    </citation>
    <scope>NUCLEOTIDE SEQUENCE [LARGE SCALE GENOMIC DNA]</scope>
    <source>
        <strain evidence="1 2">93-53</strain>
    </source>
</reference>
<dbReference type="RefSeq" id="XP_040765626.1">
    <property type="nucleotide sequence ID" value="XM_040914854.1"/>
</dbReference>
<name>A0A165EW14_9APHY</name>
<sequence length="425" mass="46705">MNFKAILAWARSVEATEQSPSLYHPRPQQTWANFADILDGERQVSNYAAEQYIAKKDEHIFSQTAAELCDALMNKSLFPSKASSSPVKHPKSWTEPKELLSVEDFMHCLRGEVKLDIQKPTKEIAYEVFADTETANWKRLCGDNYEERKKMAFRDPNCIYEWPPITPGMKAAMDPTVLNTDLANTLVGDSLLSMLDADGTWDDAEGEREGGELQNGPQAVSTHNCSLLSSTHEDAQAQAGDICTDIAIDVAQMHMAESGVEKSATLLPKEDAATSWPNASSFPLPGGSGWYDIAGYGSSVWARTASELPNVNLPASATSRTSSPSLGGCSPTTSSFPMISSIATPSSPIDIEFQLLDGEIDKERRLKWRAEAAEELTSIFKQSEPSPYGQANLAFARFPSSKAGKERWSDRRRVPVQIVDAHAEY</sequence>
<dbReference type="AlphaFoldDB" id="A0A165EW14"/>